<evidence type="ECO:0000256" key="2">
    <source>
        <dbReference type="SAM" id="Phobius"/>
    </source>
</evidence>
<gene>
    <name evidence="3" type="ORF">B0T25DRAFT_592676</name>
</gene>
<feature type="coiled-coil region" evidence="1">
    <location>
        <begin position="14"/>
        <end position="41"/>
    </location>
</feature>
<reference evidence="3" key="1">
    <citation type="journal article" date="2023" name="Mol. Phylogenet. Evol.">
        <title>Genome-scale phylogeny and comparative genomics of the fungal order Sordariales.</title>
        <authorList>
            <person name="Hensen N."/>
            <person name="Bonometti L."/>
            <person name="Westerberg I."/>
            <person name="Brannstrom I.O."/>
            <person name="Guillou S."/>
            <person name="Cros-Aarteil S."/>
            <person name="Calhoun S."/>
            <person name="Haridas S."/>
            <person name="Kuo A."/>
            <person name="Mondo S."/>
            <person name="Pangilinan J."/>
            <person name="Riley R."/>
            <person name="LaButti K."/>
            <person name="Andreopoulos B."/>
            <person name="Lipzen A."/>
            <person name="Chen C."/>
            <person name="Yan M."/>
            <person name="Daum C."/>
            <person name="Ng V."/>
            <person name="Clum A."/>
            <person name="Steindorff A."/>
            <person name="Ohm R.A."/>
            <person name="Martin F."/>
            <person name="Silar P."/>
            <person name="Natvig D.O."/>
            <person name="Lalanne C."/>
            <person name="Gautier V."/>
            <person name="Ament-Velasquez S.L."/>
            <person name="Kruys A."/>
            <person name="Hutchinson M.I."/>
            <person name="Powell A.J."/>
            <person name="Barry K."/>
            <person name="Miller A.N."/>
            <person name="Grigoriev I.V."/>
            <person name="Debuchy R."/>
            <person name="Gladieux P."/>
            <person name="Hiltunen Thoren M."/>
            <person name="Johannesson H."/>
        </authorList>
    </citation>
    <scope>NUCLEOTIDE SEQUENCE</scope>
    <source>
        <strain evidence="3">CBS 955.72</strain>
    </source>
</reference>
<evidence type="ECO:0000313" key="4">
    <source>
        <dbReference type="Proteomes" id="UP001275084"/>
    </source>
</evidence>
<comment type="caution">
    <text evidence="3">The sequence shown here is derived from an EMBL/GenBank/DDBJ whole genome shotgun (WGS) entry which is preliminary data.</text>
</comment>
<reference evidence="3" key="2">
    <citation type="submission" date="2023-06" db="EMBL/GenBank/DDBJ databases">
        <authorList>
            <consortium name="Lawrence Berkeley National Laboratory"/>
            <person name="Haridas S."/>
            <person name="Hensen N."/>
            <person name="Bonometti L."/>
            <person name="Westerberg I."/>
            <person name="Brannstrom I.O."/>
            <person name="Guillou S."/>
            <person name="Cros-Aarteil S."/>
            <person name="Calhoun S."/>
            <person name="Kuo A."/>
            <person name="Mondo S."/>
            <person name="Pangilinan J."/>
            <person name="Riley R."/>
            <person name="Labutti K."/>
            <person name="Andreopoulos B."/>
            <person name="Lipzen A."/>
            <person name="Chen C."/>
            <person name="Yanf M."/>
            <person name="Daum C."/>
            <person name="Ng V."/>
            <person name="Clum A."/>
            <person name="Steindorff A."/>
            <person name="Ohm R."/>
            <person name="Martin F."/>
            <person name="Silar P."/>
            <person name="Natvig D."/>
            <person name="Lalanne C."/>
            <person name="Gautier V."/>
            <person name="Ament-Velasquez S.L."/>
            <person name="Kruys A."/>
            <person name="Hutchinson M.I."/>
            <person name="Powell A.J."/>
            <person name="Barry K."/>
            <person name="Miller A.N."/>
            <person name="Grigoriev I.V."/>
            <person name="Debuchy R."/>
            <person name="Gladieux P."/>
            <person name="Thoren M.H."/>
            <person name="Johannesson H."/>
        </authorList>
    </citation>
    <scope>NUCLEOTIDE SEQUENCE</scope>
    <source>
        <strain evidence="3">CBS 955.72</strain>
    </source>
</reference>
<dbReference type="Proteomes" id="UP001275084">
    <property type="component" value="Unassembled WGS sequence"/>
</dbReference>
<organism evidence="3 4">
    <name type="scientific">Lasiosphaeria hispida</name>
    <dbReference type="NCBI Taxonomy" id="260671"/>
    <lineage>
        <taxon>Eukaryota</taxon>
        <taxon>Fungi</taxon>
        <taxon>Dikarya</taxon>
        <taxon>Ascomycota</taxon>
        <taxon>Pezizomycotina</taxon>
        <taxon>Sordariomycetes</taxon>
        <taxon>Sordariomycetidae</taxon>
        <taxon>Sordariales</taxon>
        <taxon>Lasiosphaeriaceae</taxon>
        <taxon>Lasiosphaeria</taxon>
    </lineage>
</organism>
<protein>
    <submittedName>
        <fullName evidence="3">Uncharacterized protein</fullName>
    </submittedName>
</protein>
<keyword evidence="4" id="KW-1185">Reference proteome</keyword>
<name>A0AAJ0HBX9_9PEZI</name>
<evidence type="ECO:0000313" key="3">
    <source>
        <dbReference type="EMBL" id="KAK3346510.1"/>
    </source>
</evidence>
<sequence>MTKENYSVDLWIEVSQLRSALETWKAQLNKMLEHINELERDIWAMPEDRLGSLRMTDSTSTLTARPRQLIAKETGRRMQRRLKEILCEYDQKIRECTMVIDGMALSTQLSWSQIGYQDTQANLKIAGDSKQDSSQMRSIAFLTMFFLPATFISSFFSTSFFNWNAPDQEDIVSPYLWIYPVVTIAITLVVLGCWLAFTRRRPPRDVDSDEKCTV</sequence>
<feature type="transmembrane region" description="Helical" evidence="2">
    <location>
        <begin position="139"/>
        <end position="163"/>
    </location>
</feature>
<dbReference type="AlphaFoldDB" id="A0AAJ0HBX9"/>
<feature type="transmembrane region" description="Helical" evidence="2">
    <location>
        <begin position="175"/>
        <end position="197"/>
    </location>
</feature>
<keyword evidence="1" id="KW-0175">Coiled coil</keyword>
<accession>A0AAJ0HBX9</accession>
<dbReference type="Gene3D" id="1.20.58.340">
    <property type="entry name" value="Magnesium transport protein CorA, transmembrane region"/>
    <property type="match status" value="1"/>
</dbReference>
<dbReference type="EMBL" id="JAUIQD010000006">
    <property type="protein sequence ID" value="KAK3346510.1"/>
    <property type="molecule type" value="Genomic_DNA"/>
</dbReference>
<keyword evidence="2" id="KW-0812">Transmembrane</keyword>
<evidence type="ECO:0000256" key="1">
    <source>
        <dbReference type="SAM" id="Coils"/>
    </source>
</evidence>
<keyword evidence="2" id="KW-0472">Membrane</keyword>
<proteinExistence type="predicted"/>
<keyword evidence="2" id="KW-1133">Transmembrane helix</keyword>